<evidence type="ECO:0000256" key="8">
    <source>
        <dbReference type="SAM" id="MobiDB-lite"/>
    </source>
</evidence>
<dbReference type="Proteomes" id="UP000177932">
    <property type="component" value="Unassembled WGS sequence"/>
</dbReference>
<name>A0A1G2H735_9BACT</name>
<evidence type="ECO:0000256" key="6">
    <source>
        <dbReference type="ARBA" id="ARBA00035136"/>
    </source>
</evidence>
<dbReference type="GO" id="GO:0005829">
    <property type="term" value="C:cytosol"/>
    <property type="evidence" value="ECO:0007669"/>
    <property type="project" value="TreeGrafter"/>
</dbReference>
<dbReference type="Gene3D" id="1.20.58.110">
    <property type="entry name" value="Ribosomal protein S20"/>
    <property type="match status" value="1"/>
</dbReference>
<dbReference type="PANTHER" id="PTHR33398">
    <property type="entry name" value="30S RIBOSOMAL PROTEIN S20"/>
    <property type="match status" value="1"/>
</dbReference>
<comment type="caution">
    <text evidence="9">The sequence shown here is derived from an EMBL/GenBank/DDBJ whole genome shotgun (WGS) entry which is preliminary data.</text>
</comment>
<dbReference type="InterPro" id="IPR002583">
    <property type="entry name" value="Ribosomal_bS20"/>
</dbReference>
<proteinExistence type="inferred from homology"/>
<keyword evidence="3 7" id="KW-0694">RNA-binding</keyword>
<dbReference type="STRING" id="1802158.A2827_02755"/>
<dbReference type="GO" id="GO:0015935">
    <property type="term" value="C:small ribosomal subunit"/>
    <property type="evidence" value="ECO:0007669"/>
    <property type="project" value="TreeGrafter"/>
</dbReference>
<dbReference type="GO" id="GO:0070181">
    <property type="term" value="F:small ribosomal subunit rRNA binding"/>
    <property type="evidence" value="ECO:0007669"/>
    <property type="project" value="TreeGrafter"/>
</dbReference>
<organism evidence="9 10">
    <name type="scientific">Candidatus Spechtbacteria bacterium RIFCSPHIGHO2_01_FULL_43_30</name>
    <dbReference type="NCBI Taxonomy" id="1802158"/>
    <lineage>
        <taxon>Bacteria</taxon>
        <taxon>Candidatus Spechtiibacteriota</taxon>
    </lineage>
</organism>
<accession>A0A1G2H735</accession>
<comment type="function">
    <text evidence="7">Binds directly to 16S ribosomal RNA.</text>
</comment>
<evidence type="ECO:0000256" key="4">
    <source>
        <dbReference type="ARBA" id="ARBA00022980"/>
    </source>
</evidence>
<evidence type="ECO:0000256" key="3">
    <source>
        <dbReference type="ARBA" id="ARBA00022884"/>
    </source>
</evidence>
<dbReference type="Pfam" id="PF01649">
    <property type="entry name" value="Ribosomal_S20p"/>
    <property type="match status" value="1"/>
</dbReference>
<protein>
    <recommendedName>
        <fullName evidence="6 7">Small ribosomal subunit protein bS20</fullName>
    </recommendedName>
</protein>
<evidence type="ECO:0000313" key="9">
    <source>
        <dbReference type="EMBL" id="OGZ58120.1"/>
    </source>
</evidence>
<comment type="similarity">
    <text evidence="1 7">Belongs to the bacterial ribosomal protein bS20 family.</text>
</comment>
<feature type="region of interest" description="Disordered" evidence="8">
    <location>
        <begin position="71"/>
        <end position="97"/>
    </location>
</feature>
<feature type="region of interest" description="Disordered" evidence="8">
    <location>
        <begin position="1"/>
        <end position="24"/>
    </location>
</feature>
<evidence type="ECO:0000256" key="2">
    <source>
        <dbReference type="ARBA" id="ARBA00022730"/>
    </source>
</evidence>
<keyword evidence="2 7" id="KW-0699">rRNA-binding</keyword>
<dbReference type="InterPro" id="IPR036510">
    <property type="entry name" value="Ribosomal_bS20_sf"/>
</dbReference>
<gene>
    <name evidence="7" type="primary">rpsT</name>
    <name evidence="9" type="ORF">A2827_02755</name>
</gene>
<evidence type="ECO:0000256" key="7">
    <source>
        <dbReference type="HAMAP-Rule" id="MF_00500"/>
    </source>
</evidence>
<dbReference type="EMBL" id="MHOD01000014">
    <property type="protein sequence ID" value="OGZ58120.1"/>
    <property type="molecule type" value="Genomic_DNA"/>
</dbReference>
<evidence type="ECO:0000256" key="5">
    <source>
        <dbReference type="ARBA" id="ARBA00023274"/>
    </source>
</evidence>
<dbReference type="SUPFAM" id="SSF46992">
    <property type="entry name" value="Ribosomal protein S20"/>
    <property type="match status" value="1"/>
</dbReference>
<dbReference type="AlphaFoldDB" id="A0A1G2H735"/>
<evidence type="ECO:0000256" key="1">
    <source>
        <dbReference type="ARBA" id="ARBA00007634"/>
    </source>
</evidence>
<sequence>MPITQSAKKALRQSKTRKKRNLKYKDKIKTLMKRALAFAKEKNQEELKKILPKFYKAVDKAAKVGVIKKNTASRRKSVVAKKLNPKPAPEAKNTPKN</sequence>
<feature type="compositionally biased region" description="Basic residues" evidence="8">
    <location>
        <begin position="9"/>
        <end position="22"/>
    </location>
</feature>
<dbReference type="NCBIfam" id="TIGR00029">
    <property type="entry name" value="S20"/>
    <property type="match status" value="1"/>
</dbReference>
<dbReference type="GO" id="GO:0006412">
    <property type="term" value="P:translation"/>
    <property type="evidence" value="ECO:0007669"/>
    <property type="project" value="UniProtKB-UniRule"/>
</dbReference>
<keyword evidence="5 7" id="KW-0687">Ribonucleoprotein</keyword>
<dbReference type="GO" id="GO:0003735">
    <property type="term" value="F:structural constituent of ribosome"/>
    <property type="evidence" value="ECO:0007669"/>
    <property type="project" value="InterPro"/>
</dbReference>
<dbReference type="PANTHER" id="PTHR33398:SF1">
    <property type="entry name" value="SMALL RIBOSOMAL SUBUNIT PROTEIN BS20C"/>
    <property type="match status" value="1"/>
</dbReference>
<keyword evidence="4 7" id="KW-0689">Ribosomal protein</keyword>
<evidence type="ECO:0000313" key="10">
    <source>
        <dbReference type="Proteomes" id="UP000177932"/>
    </source>
</evidence>
<dbReference type="HAMAP" id="MF_00500">
    <property type="entry name" value="Ribosomal_bS20"/>
    <property type="match status" value="1"/>
</dbReference>
<reference evidence="9 10" key="1">
    <citation type="journal article" date="2016" name="Nat. Commun.">
        <title>Thousands of microbial genomes shed light on interconnected biogeochemical processes in an aquifer system.</title>
        <authorList>
            <person name="Anantharaman K."/>
            <person name="Brown C.T."/>
            <person name="Hug L.A."/>
            <person name="Sharon I."/>
            <person name="Castelle C.J."/>
            <person name="Probst A.J."/>
            <person name="Thomas B.C."/>
            <person name="Singh A."/>
            <person name="Wilkins M.J."/>
            <person name="Karaoz U."/>
            <person name="Brodie E.L."/>
            <person name="Williams K.H."/>
            <person name="Hubbard S.S."/>
            <person name="Banfield J.F."/>
        </authorList>
    </citation>
    <scope>NUCLEOTIDE SEQUENCE [LARGE SCALE GENOMIC DNA]</scope>
</reference>